<reference evidence="4 5" key="1">
    <citation type="submission" date="2024-04" db="EMBL/GenBank/DDBJ databases">
        <title>Tritrichomonas musculus Genome.</title>
        <authorList>
            <person name="Alves-Ferreira E."/>
            <person name="Grigg M."/>
            <person name="Lorenzi H."/>
            <person name="Galac M."/>
        </authorList>
    </citation>
    <scope>NUCLEOTIDE SEQUENCE [LARGE SCALE GENOMIC DNA]</scope>
    <source>
        <strain evidence="4 5">EAF2021</strain>
    </source>
</reference>
<keyword evidence="3" id="KW-0732">Signal</keyword>
<comment type="caution">
    <text evidence="4">The sequence shown here is derived from an EMBL/GenBank/DDBJ whole genome shotgun (WGS) entry which is preliminary data.</text>
</comment>
<dbReference type="Pfam" id="PF00328">
    <property type="entry name" value="His_Phos_2"/>
    <property type="match status" value="1"/>
</dbReference>
<evidence type="ECO:0000313" key="4">
    <source>
        <dbReference type="EMBL" id="KAK8885740.1"/>
    </source>
</evidence>
<dbReference type="PANTHER" id="PTHR11567:SF110">
    <property type="entry name" value="2-PHOSPHOXYLOSE PHOSPHATASE 1"/>
    <property type="match status" value="1"/>
</dbReference>
<dbReference type="InterPro" id="IPR029033">
    <property type="entry name" value="His_PPase_superfam"/>
</dbReference>
<feature type="chain" id="PRO_5047403929" description="Histidine acid phosphatase family protein" evidence="3">
    <location>
        <begin position="18"/>
        <end position="404"/>
    </location>
</feature>
<evidence type="ECO:0000256" key="3">
    <source>
        <dbReference type="SAM" id="SignalP"/>
    </source>
</evidence>
<dbReference type="Proteomes" id="UP001470230">
    <property type="component" value="Unassembled WGS sequence"/>
</dbReference>
<keyword evidence="2" id="KW-0378">Hydrolase</keyword>
<evidence type="ECO:0008006" key="6">
    <source>
        <dbReference type="Google" id="ProtNLM"/>
    </source>
</evidence>
<organism evidence="4 5">
    <name type="scientific">Tritrichomonas musculus</name>
    <dbReference type="NCBI Taxonomy" id="1915356"/>
    <lineage>
        <taxon>Eukaryota</taxon>
        <taxon>Metamonada</taxon>
        <taxon>Parabasalia</taxon>
        <taxon>Tritrichomonadida</taxon>
        <taxon>Tritrichomonadidae</taxon>
        <taxon>Tritrichomonas</taxon>
    </lineage>
</organism>
<accession>A0ABR2K6S9</accession>
<dbReference type="InterPro" id="IPR033379">
    <property type="entry name" value="Acid_Pase_AS"/>
</dbReference>
<comment type="similarity">
    <text evidence="1">Belongs to the histidine acid phosphatase family.</text>
</comment>
<dbReference type="EMBL" id="JAPFFF010000007">
    <property type="protein sequence ID" value="KAK8885740.1"/>
    <property type="molecule type" value="Genomic_DNA"/>
</dbReference>
<dbReference type="PANTHER" id="PTHR11567">
    <property type="entry name" value="ACID PHOSPHATASE-RELATED"/>
    <property type="match status" value="1"/>
</dbReference>
<keyword evidence="5" id="KW-1185">Reference proteome</keyword>
<feature type="signal peptide" evidence="3">
    <location>
        <begin position="1"/>
        <end position="17"/>
    </location>
</feature>
<dbReference type="InterPro" id="IPR050645">
    <property type="entry name" value="Histidine_acid_phosphatase"/>
</dbReference>
<dbReference type="SUPFAM" id="SSF53254">
    <property type="entry name" value="Phosphoglycerate mutase-like"/>
    <property type="match status" value="1"/>
</dbReference>
<proteinExistence type="inferred from homology"/>
<evidence type="ECO:0000313" key="5">
    <source>
        <dbReference type="Proteomes" id="UP001470230"/>
    </source>
</evidence>
<name>A0ABR2K6S9_9EUKA</name>
<gene>
    <name evidence="4" type="ORF">M9Y10_041193</name>
</gene>
<dbReference type="CDD" id="cd07061">
    <property type="entry name" value="HP_HAP_like"/>
    <property type="match status" value="1"/>
</dbReference>
<sequence length="404" mass="47187">MLYILFLFLIPISSIKMQCSPPHKHAPTIPDARLVSMALFLRHGLRTPTDSHFYISKSEIGNWVCDSEYSEAPRNHFSIYPENSNSKSKISRRYFNQLDANLVEYPPNCQQGDLLVQGMKQLYDLGQFYQQYLIHELRFLPRIIHPEYMELRSSYVERTFRSGESFMAGLYPPVTPNERITFMTGSDSSDYLTTDPAFCQELQKDCDYFGNSEELKQRIEEDYLHYKDIYNALNITYSSSNWMLLGDYLSLLYCTDQKFPSRINKLIDDKIFNRTQSDLAFYYYGCFNVTKGVASAPIFRDLFRMLEEKNSEKRFFLFSAHDTTIMSILSTFDYTDTAVPTFGSHLALEFWEKPKGSGKKYIRMVLNGEEIAIGDDGKTTLMEYNQFKEKLVKIGMNRFCKEYP</sequence>
<dbReference type="Gene3D" id="3.40.50.1240">
    <property type="entry name" value="Phosphoglycerate mutase-like"/>
    <property type="match status" value="1"/>
</dbReference>
<evidence type="ECO:0000256" key="2">
    <source>
        <dbReference type="ARBA" id="ARBA00022801"/>
    </source>
</evidence>
<dbReference type="PROSITE" id="PS00778">
    <property type="entry name" value="HIS_ACID_PHOSPHAT_2"/>
    <property type="match status" value="1"/>
</dbReference>
<evidence type="ECO:0000256" key="1">
    <source>
        <dbReference type="ARBA" id="ARBA00005375"/>
    </source>
</evidence>
<protein>
    <recommendedName>
        <fullName evidence="6">Histidine acid phosphatase family protein</fullName>
    </recommendedName>
</protein>
<dbReference type="InterPro" id="IPR000560">
    <property type="entry name" value="His_Pase_clade-2"/>
</dbReference>